<dbReference type="RefSeq" id="WP_283077649.1">
    <property type="nucleotide sequence ID" value="NZ_CP121671.1"/>
</dbReference>
<accession>A0ABY8J2R2</accession>
<keyword evidence="2" id="KW-1185">Reference proteome</keyword>
<dbReference type="SUPFAM" id="SSF55729">
    <property type="entry name" value="Acyl-CoA N-acyltransferases (Nat)"/>
    <property type="match status" value="1"/>
</dbReference>
<reference evidence="1 2" key="1">
    <citation type="submission" date="2023-04" db="EMBL/GenBank/DDBJ databases">
        <title>Genome sequence of Halobacillus naozhouensis KACC 21980.</title>
        <authorList>
            <person name="Kim S."/>
            <person name="Heo J."/>
            <person name="Kwon S.-W."/>
        </authorList>
    </citation>
    <scope>NUCLEOTIDE SEQUENCE [LARGE SCALE GENOMIC DNA]</scope>
    <source>
        <strain evidence="1 2">KCTC 13234</strain>
    </source>
</reference>
<dbReference type="InterPro" id="IPR016181">
    <property type="entry name" value="Acyl_CoA_acyltransferase"/>
</dbReference>
<gene>
    <name evidence="1" type="ORF">P9989_04650</name>
</gene>
<proteinExistence type="predicted"/>
<organism evidence="1 2">
    <name type="scientific">Halobacillus naozhouensis</name>
    <dbReference type="NCBI Taxonomy" id="554880"/>
    <lineage>
        <taxon>Bacteria</taxon>
        <taxon>Bacillati</taxon>
        <taxon>Bacillota</taxon>
        <taxon>Bacilli</taxon>
        <taxon>Bacillales</taxon>
        <taxon>Bacillaceae</taxon>
        <taxon>Halobacillus</taxon>
    </lineage>
</organism>
<dbReference type="Gene3D" id="3.40.630.30">
    <property type="match status" value="1"/>
</dbReference>
<evidence type="ECO:0000313" key="2">
    <source>
        <dbReference type="Proteomes" id="UP001221597"/>
    </source>
</evidence>
<evidence type="ECO:0000313" key="1">
    <source>
        <dbReference type="EMBL" id="WFT75683.1"/>
    </source>
</evidence>
<name>A0ABY8J2R2_9BACI</name>
<dbReference type="Proteomes" id="UP001221597">
    <property type="component" value="Chromosome"/>
</dbReference>
<protein>
    <submittedName>
        <fullName evidence="1">Uncharacterized protein</fullName>
    </submittedName>
</protein>
<dbReference type="EMBL" id="CP121671">
    <property type="protein sequence ID" value="WFT75683.1"/>
    <property type="molecule type" value="Genomic_DNA"/>
</dbReference>
<sequence>MVVISRASYEHVEGISRVCSEGCLDTYQGIRSEENIMRNNKIFYNHDRIHRELKETVGWDGYIVALADEEVVGWGDWRRYDRS</sequence>